<keyword evidence="7" id="KW-0326">Glycosidase</keyword>
<dbReference type="PANTHER" id="PTHR46832">
    <property type="entry name" value="5'-METHYLTHIOADENOSINE/S-ADENOSYLHOMOCYSTEINE NUCLEOSIDASE"/>
    <property type="match status" value="1"/>
</dbReference>
<keyword evidence="5" id="KW-0486">Methionine biosynthesis</keyword>
<dbReference type="GO" id="GO:0008930">
    <property type="term" value="F:methylthioadenosine nucleosidase activity"/>
    <property type="evidence" value="ECO:0007669"/>
    <property type="project" value="InterPro"/>
</dbReference>
<reference evidence="7" key="1">
    <citation type="submission" date="2013-02" db="EMBL/GenBank/DDBJ databases">
        <title>Comparative genomics of Borrelia species.</title>
        <authorList>
            <person name="Schwan T.G."/>
            <person name="Raffel S.J."/>
            <person name="Porcella S.F."/>
        </authorList>
    </citation>
    <scope>NUCLEOTIDE SEQUENCE</scope>
    <source>
        <strain evidence="7">DOU</strain>
        <plasmid evidence="7">unnamed</plasmid>
    </source>
</reference>
<feature type="domain" description="Nucleoside phosphorylase" evidence="6">
    <location>
        <begin position="32"/>
        <end position="268"/>
    </location>
</feature>
<keyword evidence="4 7" id="KW-0378">Hydrolase</keyword>
<evidence type="ECO:0000259" key="6">
    <source>
        <dbReference type="Pfam" id="PF01048"/>
    </source>
</evidence>
<protein>
    <recommendedName>
        <fullName evidence="2">adenosylhomocysteine nucleosidase</fullName>
        <ecNumber evidence="2">3.2.2.9</ecNumber>
    </recommendedName>
</protein>
<gene>
    <name evidence="7" type="ORF">BCD_1130</name>
</gene>
<organism evidence="7">
    <name type="scientific">Borrelia crocidurae DOU</name>
    <dbReference type="NCBI Taxonomy" id="1293575"/>
    <lineage>
        <taxon>Bacteria</taxon>
        <taxon>Pseudomonadati</taxon>
        <taxon>Spirochaetota</taxon>
        <taxon>Spirochaetia</taxon>
        <taxon>Spirochaetales</taxon>
        <taxon>Borreliaceae</taxon>
        <taxon>Borrelia</taxon>
    </lineage>
</organism>
<comment type="pathway">
    <text evidence="1">Amino-acid biosynthesis; L-methionine biosynthesis via salvage pathway; S-methyl-5-thio-alpha-D-ribose 1-phosphate from S-methyl-5'-thioadenosine (hydrolase route): step 1/2.</text>
</comment>
<dbReference type="GO" id="GO:0005829">
    <property type="term" value="C:cytosol"/>
    <property type="evidence" value="ECO:0007669"/>
    <property type="project" value="TreeGrafter"/>
</dbReference>
<dbReference type="GO" id="GO:0008782">
    <property type="term" value="F:adenosylhomocysteine nucleosidase activity"/>
    <property type="evidence" value="ECO:0007669"/>
    <property type="project" value="UniProtKB-EC"/>
</dbReference>
<name>W5SQ22_9SPIR</name>
<evidence type="ECO:0000256" key="5">
    <source>
        <dbReference type="ARBA" id="ARBA00023167"/>
    </source>
</evidence>
<proteinExistence type="predicted"/>
<dbReference type="PANTHER" id="PTHR46832:SF1">
    <property type="entry name" value="5'-METHYLTHIOADENOSINE_S-ADENOSYLHOMOCYSTEINE NUCLEOSIDASE"/>
    <property type="match status" value="1"/>
</dbReference>
<sequence>MRYNKYLIFFIALFFLLVLNGYAAVPSKDSNVLIVFAMDEEASEFNKFISNKKEIIIKDYGINKKIIKGKVFNQNVISAVVGIGKVNTGLWTSYLLSKYKISHVINCGVSGGVDNPKLKLKDFKVGDIVVSTEVAYHDFDLVKFGHKPGQVPGLPQKFKSDKNLLTKALKAIKTKLKDINGYSGLMLSGEQFIDPKYIADIISNFGDVISVDMEGAALAHVAHVFKVPFIIVRSVSDIVNHEENEVEYYEFLKTATVNAAMLLQEILRIL</sequence>
<keyword evidence="3" id="KW-0028">Amino-acid biosynthesis</keyword>
<dbReference type="EMBL" id="CP004305">
    <property type="protein sequence ID" value="AHH07196.1"/>
    <property type="molecule type" value="Genomic_DNA"/>
</dbReference>
<dbReference type="UniPathway" id="UPA00904">
    <property type="reaction ID" value="UER00871"/>
</dbReference>
<evidence type="ECO:0000256" key="2">
    <source>
        <dbReference type="ARBA" id="ARBA00011974"/>
    </source>
</evidence>
<dbReference type="GO" id="GO:0019284">
    <property type="term" value="P:L-methionine salvage from S-adenosylmethionine"/>
    <property type="evidence" value="ECO:0007669"/>
    <property type="project" value="TreeGrafter"/>
</dbReference>
<dbReference type="InterPro" id="IPR000845">
    <property type="entry name" value="Nucleoside_phosphorylase_d"/>
</dbReference>
<dbReference type="HOGENOM" id="CLU_031248_2_2_12"/>
<evidence type="ECO:0000313" key="7">
    <source>
        <dbReference type="EMBL" id="AHH07196.1"/>
    </source>
</evidence>
<dbReference type="Pfam" id="PF01048">
    <property type="entry name" value="PNP_UDP_1"/>
    <property type="match status" value="1"/>
</dbReference>
<evidence type="ECO:0000256" key="4">
    <source>
        <dbReference type="ARBA" id="ARBA00022801"/>
    </source>
</evidence>
<dbReference type="SUPFAM" id="SSF53167">
    <property type="entry name" value="Purine and uridine phosphorylases"/>
    <property type="match status" value="1"/>
</dbReference>
<evidence type="ECO:0000256" key="1">
    <source>
        <dbReference type="ARBA" id="ARBA00004945"/>
    </source>
</evidence>
<dbReference type="InterPro" id="IPR010049">
    <property type="entry name" value="MTA_SAH_Nsdase"/>
</dbReference>
<dbReference type="GO" id="GO:0009164">
    <property type="term" value="P:nucleoside catabolic process"/>
    <property type="evidence" value="ECO:0007669"/>
    <property type="project" value="InterPro"/>
</dbReference>
<dbReference type="GO" id="GO:0019509">
    <property type="term" value="P:L-methionine salvage from methylthioadenosine"/>
    <property type="evidence" value="ECO:0007669"/>
    <property type="project" value="UniProtKB-UniPathway"/>
</dbReference>
<geneLocation type="plasmid" evidence="7">
    <name>unnamed</name>
</geneLocation>
<dbReference type="InterPro" id="IPR035994">
    <property type="entry name" value="Nucleoside_phosphorylase_sf"/>
</dbReference>
<dbReference type="EC" id="3.2.2.9" evidence="2"/>
<dbReference type="AlphaFoldDB" id="W5SQ22"/>
<dbReference type="NCBIfam" id="NF004079">
    <property type="entry name" value="PRK05584.1"/>
    <property type="match status" value="1"/>
</dbReference>
<evidence type="ECO:0000256" key="3">
    <source>
        <dbReference type="ARBA" id="ARBA00022605"/>
    </source>
</evidence>
<dbReference type="CDD" id="cd09008">
    <property type="entry name" value="MTAN"/>
    <property type="match status" value="1"/>
</dbReference>
<dbReference type="Gene3D" id="3.40.50.1580">
    <property type="entry name" value="Nucleoside phosphorylase domain"/>
    <property type="match status" value="1"/>
</dbReference>
<accession>W5SQ22</accession>
<keyword evidence="7" id="KW-0614">Plasmid</keyword>
<dbReference type="NCBIfam" id="TIGR01704">
    <property type="entry name" value="MTA_SAH-Nsdase"/>
    <property type="match status" value="1"/>
</dbReference>